<comment type="similarity">
    <text evidence="3">Belongs to the flagella basal body rod proteins family.</text>
</comment>
<dbReference type="GO" id="GO:0005576">
    <property type="term" value="C:extracellular region"/>
    <property type="evidence" value="ECO:0007669"/>
    <property type="project" value="UniProtKB-SubCell"/>
</dbReference>
<organism evidence="10 11">
    <name type="scientific">[Bacteroides] pectinophilus ATCC 43243</name>
    <dbReference type="NCBI Taxonomy" id="483218"/>
    <lineage>
        <taxon>Bacteria</taxon>
        <taxon>Bacillati</taxon>
        <taxon>Bacillota</taxon>
        <taxon>Clostridia</taxon>
        <taxon>Eubacteriales</taxon>
    </lineage>
</organism>
<evidence type="ECO:0000313" key="11">
    <source>
        <dbReference type="Proteomes" id="UP000003136"/>
    </source>
</evidence>
<comment type="subcellular location">
    <subcellularLocation>
        <location evidence="1">Bacterial flagellum</location>
    </subcellularLocation>
    <subcellularLocation>
        <location evidence="2">Secreted</location>
    </subcellularLocation>
</comment>
<dbReference type="NCBIfam" id="TIGR02492">
    <property type="entry name" value="flgK_ends"/>
    <property type="match status" value="1"/>
</dbReference>
<dbReference type="GO" id="GO:0009424">
    <property type="term" value="C:bacterial-type flagellum hook"/>
    <property type="evidence" value="ECO:0007669"/>
    <property type="project" value="InterPro"/>
</dbReference>
<dbReference type="EMBL" id="ABVQ01000037">
    <property type="protein sequence ID" value="EEC56711.1"/>
    <property type="molecule type" value="Genomic_DNA"/>
</dbReference>
<dbReference type="eggNOG" id="COG1256">
    <property type="taxonomic scope" value="Bacteria"/>
</dbReference>
<evidence type="ECO:0000256" key="2">
    <source>
        <dbReference type="ARBA" id="ARBA00004613"/>
    </source>
</evidence>
<dbReference type="AlphaFoldDB" id="B7AWX0"/>
<dbReference type="PANTHER" id="PTHR30033">
    <property type="entry name" value="FLAGELLAR HOOK-ASSOCIATED PROTEIN 1"/>
    <property type="match status" value="1"/>
</dbReference>
<dbReference type="PRINTS" id="PR01005">
    <property type="entry name" value="FLGHOOKAP1"/>
</dbReference>
<reference evidence="10 11" key="2">
    <citation type="submission" date="2008-11" db="EMBL/GenBank/DDBJ databases">
        <authorList>
            <person name="Fulton L."/>
            <person name="Clifton S."/>
            <person name="Fulton B."/>
            <person name="Xu J."/>
            <person name="Minx P."/>
            <person name="Pepin K.H."/>
            <person name="Johnson M."/>
            <person name="Bhonagiri V."/>
            <person name="Nash W.E."/>
            <person name="Mardis E.R."/>
            <person name="Wilson R.K."/>
        </authorList>
    </citation>
    <scope>NUCLEOTIDE SEQUENCE [LARGE SCALE GENOMIC DNA]</scope>
    <source>
        <strain evidence="10 11">ATCC 43243</strain>
    </source>
</reference>
<dbReference type="STRING" id="483218.BACPEC_03220"/>
<dbReference type="InterPro" id="IPR001444">
    <property type="entry name" value="Flag_bb_rod_N"/>
</dbReference>
<dbReference type="Pfam" id="PF00460">
    <property type="entry name" value="Flg_bb_rod"/>
    <property type="match status" value="1"/>
</dbReference>
<evidence type="ECO:0000313" key="10">
    <source>
        <dbReference type="EMBL" id="EEC56711.1"/>
    </source>
</evidence>
<keyword evidence="5" id="KW-0964">Secreted</keyword>
<keyword evidence="6" id="KW-0975">Bacterial flagellum</keyword>
<dbReference type="PANTHER" id="PTHR30033:SF2">
    <property type="entry name" value="FLAGELLAR HOOK PROTEIN"/>
    <property type="match status" value="1"/>
</dbReference>
<dbReference type="InterPro" id="IPR053927">
    <property type="entry name" value="FlgK_helical"/>
</dbReference>
<dbReference type="Pfam" id="PF22638">
    <property type="entry name" value="FlgK_D1"/>
    <property type="match status" value="1"/>
</dbReference>
<dbReference type="SUPFAM" id="SSF64518">
    <property type="entry name" value="Phase 1 flagellin"/>
    <property type="match status" value="1"/>
</dbReference>
<reference evidence="10 11" key="1">
    <citation type="submission" date="2008-11" db="EMBL/GenBank/DDBJ databases">
        <title>Draft genome sequence of Bacteroides pectinophilus (ATCC 43243).</title>
        <authorList>
            <person name="Sudarsanam P."/>
            <person name="Ley R."/>
            <person name="Guruge J."/>
            <person name="Turnbaugh P.J."/>
            <person name="Mahowald M."/>
            <person name="Liep D."/>
            <person name="Gordon J."/>
        </authorList>
    </citation>
    <scope>NUCLEOTIDE SEQUENCE [LARGE SCALE GENOMIC DNA]</scope>
    <source>
        <strain evidence="10 11">ATCC 43243</strain>
    </source>
</reference>
<sequence>MANGMTGLYVGSSGLRSAQTALNTTAHNLANVNVKGYTRQQVALSSAEYFKIGQTITQDKSYGVGVDTLAIRRVRDDLIDAAYRQENGRLGYYSTQYDAVVEIESLFGELNGVTFEDSLKDLKNAINELSCEPESTIKRSALIQMSTTFIDRAGSIYKGLKDYQTTLNTKVSNTVDRINELGETISSLNKKITQVELSGERANDLRDQRDKALDELSAYAKVTYQETDNKTLLVTLEGFSFVTSFGVNKMGTEDIDGTGLLRPVWEAFNNRAVFNDFEEITAINNNDIGELKGLLLARGNTTADYTDVPVRPEAKDYAGGDTDPQYLADYAQYEKDAEYYNKYIEPSVILSTMAGFDKLVNGIVTSLNDILCPQTTYDSATKLTYTDNNGNTKEIPGCEEITNADGSKTYRYKVLDKEKSSVGMDDNETMGTELFSRKNTERYIKINVNGEDMYVFNTQNQFGSDSDYTLGNIEVNPTAAQHKELIPLSKKNDGGEDMDKAMELLEAWNVKFAAISPSKYAKEDFMSFYDSVVANVATTGEVLKGMVNTQSSMADGYDSQRMMTESVSSEEELQNMIKYQQAYNAASRYINVIDQMLEHIVTRLGS</sequence>
<comment type="caution">
    <text evidence="10">The sequence shown here is derived from an EMBL/GenBank/DDBJ whole genome shotgun (WGS) entry which is preliminary data.</text>
</comment>
<proteinExistence type="inferred from homology"/>
<dbReference type="HOGENOM" id="CLU_012762_1_2_9"/>
<evidence type="ECO:0000259" key="9">
    <source>
        <dbReference type="Pfam" id="PF22638"/>
    </source>
</evidence>
<name>B7AWX0_9FIRM</name>
<evidence type="ECO:0000259" key="8">
    <source>
        <dbReference type="Pfam" id="PF06429"/>
    </source>
</evidence>
<dbReference type="GO" id="GO:0044780">
    <property type="term" value="P:bacterial-type flagellum assembly"/>
    <property type="evidence" value="ECO:0007669"/>
    <property type="project" value="InterPro"/>
</dbReference>
<protein>
    <recommendedName>
        <fullName evidence="4">Flagellar hook-associated protein 1</fullName>
    </recommendedName>
</protein>
<dbReference type="InterPro" id="IPR010930">
    <property type="entry name" value="Flg_bb/hook_C_dom"/>
</dbReference>
<feature type="domain" description="Flagellar basal-body/hook protein C-terminal" evidence="8">
    <location>
        <begin position="567"/>
        <end position="599"/>
    </location>
</feature>
<accession>B7AWX0</accession>
<evidence type="ECO:0000259" key="7">
    <source>
        <dbReference type="Pfam" id="PF00460"/>
    </source>
</evidence>
<keyword evidence="11" id="KW-1185">Reference proteome</keyword>
<evidence type="ECO:0000256" key="6">
    <source>
        <dbReference type="ARBA" id="ARBA00023143"/>
    </source>
</evidence>
<dbReference type="InterPro" id="IPR002371">
    <property type="entry name" value="FlgK"/>
</dbReference>
<evidence type="ECO:0000256" key="3">
    <source>
        <dbReference type="ARBA" id="ARBA00009677"/>
    </source>
</evidence>
<feature type="domain" description="Flagellar hook-associated protein FlgK helical" evidence="9">
    <location>
        <begin position="102"/>
        <end position="305"/>
    </location>
</feature>
<gene>
    <name evidence="10" type="ORF">BACPEC_03220</name>
</gene>
<evidence type="ECO:0000256" key="1">
    <source>
        <dbReference type="ARBA" id="ARBA00004365"/>
    </source>
</evidence>
<dbReference type="Pfam" id="PF06429">
    <property type="entry name" value="Flg_bbr_C"/>
    <property type="match status" value="1"/>
</dbReference>
<dbReference type="Proteomes" id="UP000003136">
    <property type="component" value="Unassembled WGS sequence"/>
</dbReference>
<feature type="domain" description="Flagellar basal body rod protein N-terminal" evidence="7">
    <location>
        <begin position="8"/>
        <end position="38"/>
    </location>
</feature>
<evidence type="ECO:0000256" key="4">
    <source>
        <dbReference type="ARBA" id="ARBA00016244"/>
    </source>
</evidence>
<dbReference type="GO" id="GO:0005198">
    <property type="term" value="F:structural molecule activity"/>
    <property type="evidence" value="ECO:0007669"/>
    <property type="project" value="InterPro"/>
</dbReference>
<evidence type="ECO:0000256" key="5">
    <source>
        <dbReference type="ARBA" id="ARBA00022525"/>
    </source>
</evidence>